<comment type="similarity">
    <text evidence="6">Belongs to the methyltransferase superfamily. RNA methyltransferase RsmG family.</text>
</comment>
<keyword evidence="1 6" id="KW-0963">Cytoplasm</keyword>
<dbReference type="HAMAP" id="MF_00074">
    <property type="entry name" value="16SrRNA_methyltr_G"/>
    <property type="match status" value="1"/>
</dbReference>
<evidence type="ECO:0000313" key="7">
    <source>
        <dbReference type="EMBL" id="SDM18071.1"/>
    </source>
</evidence>
<keyword evidence="8" id="KW-1185">Reference proteome</keyword>
<name>A0A1G9R4M4_9PROT</name>
<keyword evidence="5 6" id="KW-0949">S-adenosyl-L-methionine</keyword>
<dbReference type="Pfam" id="PF02527">
    <property type="entry name" value="GidB"/>
    <property type="match status" value="1"/>
</dbReference>
<comment type="catalytic activity">
    <reaction evidence="6">
        <text>guanosine(527) in 16S rRNA + S-adenosyl-L-methionine = N(7)-methylguanosine(527) in 16S rRNA + S-adenosyl-L-homocysteine</text>
        <dbReference type="Rhea" id="RHEA:42732"/>
        <dbReference type="Rhea" id="RHEA-COMP:10209"/>
        <dbReference type="Rhea" id="RHEA-COMP:10210"/>
        <dbReference type="ChEBI" id="CHEBI:57856"/>
        <dbReference type="ChEBI" id="CHEBI:59789"/>
        <dbReference type="ChEBI" id="CHEBI:74269"/>
        <dbReference type="ChEBI" id="CHEBI:74480"/>
        <dbReference type="EC" id="2.1.1.170"/>
    </reaction>
</comment>
<reference evidence="7 8" key="1">
    <citation type="submission" date="2016-10" db="EMBL/GenBank/DDBJ databases">
        <authorList>
            <person name="de Groot N.N."/>
        </authorList>
    </citation>
    <scope>NUCLEOTIDE SEQUENCE [LARGE SCALE GENOMIC DNA]</scope>
    <source>
        <strain evidence="7 8">DSM 16077</strain>
    </source>
</reference>
<keyword evidence="3 6" id="KW-0489">Methyltransferase</keyword>
<accession>A0A1G9R4M4</accession>
<dbReference type="OrthoDB" id="9808773at2"/>
<dbReference type="AlphaFoldDB" id="A0A1G9R4M4"/>
<dbReference type="PIRSF" id="PIRSF003078">
    <property type="entry name" value="GidB"/>
    <property type="match status" value="1"/>
</dbReference>
<feature type="binding site" evidence="6">
    <location>
        <position position="71"/>
    </location>
    <ligand>
        <name>S-adenosyl-L-methionine</name>
        <dbReference type="ChEBI" id="CHEBI:59789"/>
    </ligand>
</feature>
<keyword evidence="4 6" id="KW-0808">Transferase</keyword>
<dbReference type="SUPFAM" id="SSF53335">
    <property type="entry name" value="S-adenosyl-L-methionine-dependent methyltransferases"/>
    <property type="match status" value="1"/>
</dbReference>
<organism evidence="7 8">
    <name type="scientific">Maricaulis salignorans</name>
    <dbReference type="NCBI Taxonomy" id="144026"/>
    <lineage>
        <taxon>Bacteria</taxon>
        <taxon>Pseudomonadati</taxon>
        <taxon>Pseudomonadota</taxon>
        <taxon>Alphaproteobacteria</taxon>
        <taxon>Maricaulales</taxon>
        <taxon>Maricaulaceae</taxon>
        <taxon>Maricaulis</taxon>
    </lineage>
</organism>
<dbReference type="Gene3D" id="3.40.50.150">
    <property type="entry name" value="Vaccinia Virus protein VP39"/>
    <property type="match status" value="1"/>
</dbReference>
<dbReference type="InterPro" id="IPR003682">
    <property type="entry name" value="rRNA_ssu_MeTfrase_G"/>
</dbReference>
<dbReference type="NCBIfam" id="TIGR00138">
    <property type="entry name" value="rsmG_gidB"/>
    <property type="match status" value="1"/>
</dbReference>
<dbReference type="PANTHER" id="PTHR31760">
    <property type="entry name" value="S-ADENOSYL-L-METHIONINE-DEPENDENT METHYLTRANSFERASES SUPERFAMILY PROTEIN"/>
    <property type="match status" value="1"/>
</dbReference>
<gene>
    <name evidence="6" type="primary">rsmG</name>
    <name evidence="7" type="ORF">SAMN04488568_10661</name>
</gene>
<evidence type="ECO:0000256" key="6">
    <source>
        <dbReference type="HAMAP-Rule" id="MF_00074"/>
    </source>
</evidence>
<dbReference type="Proteomes" id="UP000199759">
    <property type="component" value="Unassembled WGS sequence"/>
</dbReference>
<evidence type="ECO:0000313" key="8">
    <source>
        <dbReference type="Proteomes" id="UP000199759"/>
    </source>
</evidence>
<evidence type="ECO:0000256" key="3">
    <source>
        <dbReference type="ARBA" id="ARBA00022603"/>
    </source>
</evidence>
<comment type="function">
    <text evidence="6">Specifically methylates the N7 position of guanine in position 527 of 16S rRNA.</text>
</comment>
<evidence type="ECO:0000256" key="2">
    <source>
        <dbReference type="ARBA" id="ARBA00022552"/>
    </source>
</evidence>
<evidence type="ECO:0000256" key="5">
    <source>
        <dbReference type="ARBA" id="ARBA00022691"/>
    </source>
</evidence>
<evidence type="ECO:0000256" key="4">
    <source>
        <dbReference type="ARBA" id="ARBA00022679"/>
    </source>
</evidence>
<dbReference type="InterPro" id="IPR029063">
    <property type="entry name" value="SAM-dependent_MTases_sf"/>
</dbReference>
<proteinExistence type="inferred from homology"/>
<evidence type="ECO:0000256" key="1">
    <source>
        <dbReference type="ARBA" id="ARBA00022490"/>
    </source>
</evidence>
<dbReference type="EC" id="2.1.1.170" evidence="6"/>
<dbReference type="GO" id="GO:0005829">
    <property type="term" value="C:cytosol"/>
    <property type="evidence" value="ECO:0007669"/>
    <property type="project" value="TreeGrafter"/>
</dbReference>
<feature type="binding site" evidence="6">
    <location>
        <position position="140"/>
    </location>
    <ligand>
        <name>S-adenosyl-L-methionine</name>
        <dbReference type="ChEBI" id="CHEBI:59789"/>
    </ligand>
</feature>
<keyword evidence="2 6" id="KW-0698">rRNA processing</keyword>
<dbReference type="GO" id="GO:0070043">
    <property type="term" value="F:rRNA (guanine-N7-)-methyltransferase activity"/>
    <property type="evidence" value="ECO:0007669"/>
    <property type="project" value="UniProtKB-UniRule"/>
</dbReference>
<dbReference type="PANTHER" id="PTHR31760:SF0">
    <property type="entry name" value="S-ADENOSYL-L-METHIONINE-DEPENDENT METHYLTRANSFERASES SUPERFAMILY PROTEIN"/>
    <property type="match status" value="1"/>
</dbReference>
<feature type="binding site" evidence="6">
    <location>
        <position position="76"/>
    </location>
    <ligand>
        <name>S-adenosyl-L-methionine</name>
        <dbReference type="ChEBI" id="CHEBI:59789"/>
    </ligand>
</feature>
<comment type="caution">
    <text evidence="6">Lacks conserved residue(s) required for the propagation of feature annotation.</text>
</comment>
<protein>
    <recommendedName>
        <fullName evidence="6">Ribosomal RNA small subunit methyltransferase G</fullName>
        <ecNumber evidence="6">2.1.1.170</ecNumber>
    </recommendedName>
    <alternativeName>
        <fullName evidence="6">16S rRNA 7-methylguanosine methyltransferase</fullName>
        <shortName evidence="6">16S rRNA m7G methyltransferase</shortName>
    </alternativeName>
</protein>
<dbReference type="RefSeq" id="WP_091768852.1">
    <property type="nucleotide sequence ID" value="NZ_FNHG01000006.1"/>
</dbReference>
<sequence length="207" mass="22904">MTRDEFEAATGVSRETTQGFDRWRELLVEANAHTNLVGRSTLDDFWERHALDSLQLMQLIPSGTRRIADLGAGGGFPGLALALACRDRGLQTRIVMIDSVAKKTAFLNRVIGELGVAAEARAIRVEAMDPSEDFEIVTARAFAPLNKLLGFAAPLLKSGTVGLFFKGRHYRDELTEAHKHWTFETEVIPSQTGDGVILRISEVQRVR</sequence>
<dbReference type="EMBL" id="FNHG01000006">
    <property type="protein sequence ID" value="SDM18071.1"/>
    <property type="molecule type" value="Genomic_DNA"/>
</dbReference>
<comment type="subcellular location">
    <subcellularLocation>
        <location evidence="6">Cytoplasm</location>
    </subcellularLocation>
</comment>
<dbReference type="STRING" id="144026.SAMN04488568_10661"/>
<feature type="binding site" evidence="6">
    <location>
        <begin position="125"/>
        <end position="126"/>
    </location>
    <ligand>
        <name>S-adenosyl-L-methionine</name>
        <dbReference type="ChEBI" id="CHEBI:59789"/>
    </ligand>
</feature>